<dbReference type="Ensembl" id="ENSCCRT00000016047.2">
    <property type="protein sequence ID" value="ENSCCRP00000014678.2"/>
    <property type="gene ID" value="ENSCCRG00000008363.2"/>
</dbReference>
<feature type="coiled-coil region" evidence="1">
    <location>
        <begin position="362"/>
        <end position="410"/>
    </location>
</feature>
<feature type="coiled-coil region" evidence="1">
    <location>
        <begin position="17"/>
        <end position="142"/>
    </location>
</feature>
<evidence type="ECO:0000313" key="3">
    <source>
        <dbReference type="Ensembl" id="ENSCCRP00000014678.2"/>
    </source>
</evidence>
<sequence>MEESVIQQHLTHYKQATETAREELAVLQTKYNKLQSQLLESQSKVASQEETLKNLRDAVDRHKEKEARQESLISSLRERNYNTEQEMLSITSSKSFMDMRVQTLTKENEEIKGKIMELDIKSKQYFAECNKAKQEAAETKRRSDEFISAVANKVSVNVAGEADPLDYIISMLDTSFKERDRLKKCICALEESVKLYEVECKASRETVKRLATDVEREQSLSASRVNELNSSRQELDIISLKKLSLERENQSLKTSLQESELALASAQQSCRHYENLSQDLQNKLHSCQKEAQASHSHHEAFMKNVEALLEDESRPLQHTQSDLLKALTALCNREKSAQKSQLEMEGRLAEVKEQLSRHKEHQSSSERREQELLDRIKSLEDELLTAGVWKDGMNQDKQRYLRLVEQLSEKLKVDRVAADLGFDMRLEAILTRAEQLSRQEGTALLESKTQIYSLQRKLLDFYTVVTQMLGVDCTGCVPNYEVLRRLEVLLQSRHCHCPAHLHQHHAPHIWEAPGSSINVTHSHEFQPQALPAPSSTTSDSPAAPGDNNNI</sequence>
<dbReference type="AlphaFoldDB" id="A0A8C1A978"/>
<protein>
    <submittedName>
        <fullName evidence="3">Coiled-coil domain containing 170</fullName>
    </submittedName>
</protein>
<dbReference type="GeneTree" id="ENSGT00390000012924"/>
<dbReference type="PANTHER" id="PTHR18863:SF4">
    <property type="entry name" value="COILED-COIL DOMAIN-CONTAINING PROTEIN 170"/>
    <property type="match status" value="1"/>
</dbReference>
<name>A0A8C1A978_CYPCA</name>
<reference evidence="3" key="1">
    <citation type="submission" date="2025-08" db="UniProtKB">
        <authorList>
            <consortium name="Ensembl"/>
        </authorList>
    </citation>
    <scope>IDENTIFICATION</scope>
</reference>
<evidence type="ECO:0000313" key="4">
    <source>
        <dbReference type="Proteomes" id="UP001108240"/>
    </source>
</evidence>
<reference evidence="3" key="2">
    <citation type="submission" date="2025-09" db="UniProtKB">
        <authorList>
            <consortium name="Ensembl"/>
        </authorList>
    </citation>
    <scope>IDENTIFICATION</scope>
</reference>
<dbReference type="InterPro" id="IPR039139">
    <property type="entry name" value="CCDC170-like"/>
</dbReference>
<keyword evidence="4" id="KW-1185">Reference proteome</keyword>
<proteinExistence type="predicted"/>
<keyword evidence="1" id="KW-0175">Coiled coil</keyword>
<dbReference type="PANTHER" id="PTHR18863">
    <property type="entry name" value="TSEC-2-RELATED"/>
    <property type="match status" value="1"/>
</dbReference>
<organism evidence="3 4">
    <name type="scientific">Cyprinus carpio carpio</name>
    <dbReference type="NCBI Taxonomy" id="630221"/>
    <lineage>
        <taxon>Eukaryota</taxon>
        <taxon>Metazoa</taxon>
        <taxon>Chordata</taxon>
        <taxon>Craniata</taxon>
        <taxon>Vertebrata</taxon>
        <taxon>Euteleostomi</taxon>
        <taxon>Actinopterygii</taxon>
        <taxon>Neopterygii</taxon>
        <taxon>Teleostei</taxon>
        <taxon>Ostariophysi</taxon>
        <taxon>Cypriniformes</taxon>
        <taxon>Cyprinidae</taxon>
        <taxon>Cyprininae</taxon>
        <taxon>Cyprinus</taxon>
    </lineage>
</organism>
<dbReference type="Proteomes" id="UP001108240">
    <property type="component" value="Unplaced"/>
</dbReference>
<dbReference type="Gene3D" id="1.10.287.1490">
    <property type="match status" value="1"/>
</dbReference>
<feature type="coiled-coil region" evidence="1">
    <location>
        <begin position="242"/>
        <end position="290"/>
    </location>
</feature>
<evidence type="ECO:0000256" key="2">
    <source>
        <dbReference type="SAM" id="MobiDB-lite"/>
    </source>
</evidence>
<feature type="region of interest" description="Disordered" evidence="2">
    <location>
        <begin position="527"/>
        <end position="550"/>
    </location>
</feature>
<feature type="compositionally biased region" description="Low complexity" evidence="2">
    <location>
        <begin position="529"/>
        <end position="544"/>
    </location>
</feature>
<accession>A0A8C1A978</accession>
<evidence type="ECO:0000256" key="1">
    <source>
        <dbReference type="SAM" id="Coils"/>
    </source>
</evidence>